<feature type="region of interest" description="Disordered" evidence="1">
    <location>
        <begin position="162"/>
        <end position="191"/>
    </location>
</feature>
<organism evidence="2 3">
    <name type="scientific">Zalerion maritima</name>
    <dbReference type="NCBI Taxonomy" id="339359"/>
    <lineage>
        <taxon>Eukaryota</taxon>
        <taxon>Fungi</taxon>
        <taxon>Dikarya</taxon>
        <taxon>Ascomycota</taxon>
        <taxon>Pezizomycotina</taxon>
        <taxon>Sordariomycetes</taxon>
        <taxon>Lulworthiomycetidae</taxon>
        <taxon>Lulworthiales</taxon>
        <taxon>Lulworthiaceae</taxon>
        <taxon>Zalerion</taxon>
    </lineage>
</organism>
<sequence>MCRKIKSRSRCRHCAPYPYALPHFSRPEAAFHPTNDPAYAETKLRTETCGDYRALGWCSVSASSLENPDNIVDASGEGCEFCATYLRHCLKKEAERRRRRRMETEVVRTTMMVGEGEDWKPKEEWEKARKITSKLKGDITPMESVFMEMVGLRVGGDLVRSKGLDELSPPETSGGIRNGEGAGVEKGLQLQPAAEERVRTWWEKLEVAEQGGEAGDWKGDEEQEDGHGTDTGTFLFSQSSQSRWRGGTPDTR</sequence>
<gene>
    <name evidence="2" type="ORF">MKZ38_008750</name>
</gene>
<evidence type="ECO:0000313" key="2">
    <source>
        <dbReference type="EMBL" id="KAJ2893345.1"/>
    </source>
</evidence>
<comment type="caution">
    <text evidence="2">The sequence shown here is derived from an EMBL/GenBank/DDBJ whole genome shotgun (WGS) entry which is preliminary data.</text>
</comment>
<evidence type="ECO:0000313" key="3">
    <source>
        <dbReference type="Proteomes" id="UP001201980"/>
    </source>
</evidence>
<evidence type="ECO:0000256" key="1">
    <source>
        <dbReference type="SAM" id="MobiDB-lite"/>
    </source>
</evidence>
<feature type="region of interest" description="Disordered" evidence="1">
    <location>
        <begin position="204"/>
        <end position="252"/>
    </location>
</feature>
<keyword evidence="3" id="KW-1185">Reference proteome</keyword>
<dbReference type="AlphaFoldDB" id="A0AAD5RH44"/>
<dbReference type="Proteomes" id="UP001201980">
    <property type="component" value="Unassembled WGS sequence"/>
</dbReference>
<feature type="compositionally biased region" description="Basic and acidic residues" evidence="1">
    <location>
        <begin position="215"/>
        <end position="228"/>
    </location>
</feature>
<reference evidence="2" key="1">
    <citation type="submission" date="2022-07" db="EMBL/GenBank/DDBJ databases">
        <title>Draft genome sequence of Zalerion maritima ATCC 34329, a (micro)plastics degrading marine fungus.</title>
        <authorList>
            <person name="Paco A."/>
            <person name="Goncalves M.F.M."/>
            <person name="Rocha-Santos T.A.P."/>
            <person name="Alves A."/>
        </authorList>
    </citation>
    <scope>NUCLEOTIDE SEQUENCE</scope>
    <source>
        <strain evidence="2">ATCC 34329</strain>
    </source>
</reference>
<protein>
    <submittedName>
        <fullName evidence="2">Uncharacterized protein</fullName>
    </submittedName>
</protein>
<name>A0AAD5RH44_9PEZI</name>
<feature type="compositionally biased region" description="Polar residues" evidence="1">
    <location>
        <begin position="230"/>
        <end position="243"/>
    </location>
</feature>
<accession>A0AAD5RH44</accession>
<proteinExistence type="predicted"/>
<dbReference type="EMBL" id="JAKWBI020000617">
    <property type="protein sequence ID" value="KAJ2893345.1"/>
    <property type="molecule type" value="Genomic_DNA"/>
</dbReference>